<dbReference type="SFLD" id="SFLDS00003">
    <property type="entry name" value="Haloacid_Dehalogenase"/>
    <property type="match status" value="1"/>
</dbReference>
<proteinExistence type="predicted"/>
<dbReference type="PANTHER" id="PTHR43434:SF24">
    <property type="entry name" value="HYDROLASE-RELATED"/>
    <property type="match status" value="1"/>
</dbReference>
<dbReference type="InterPro" id="IPR006439">
    <property type="entry name" value="HAD-SF_hydro_IA"/>
</dbReference>
<gene>
    <name evidence="1" type="ORF">OHM77_03390</name>
</gene>
<sequence length="218" mass="23472">MAKRFDLIVFDWDGTLMDSAGAIVASVQAAAVDLGLAPPSDERARHIIGLGLEEALRYALPDLPETQYDDLVDRYRHHYLSRDHELELFEGASELVLELGEAGYFLGIATGKSRKGLDRALAGSGIGGLFHATRCADECHSKPHPQMLEELMDEFAVPPALTLMIGDTTHDLLMARNAGVPAVAAAYGAHPPVALAAEAPLHLARDIGDLRQWLSANA</sequence>
<dbReference type="PANTHER" id="PTHR43434">
    <property type="entry name" value="PHOSPHOGLYCOLATE PHOSPHATASE"/>
    <property type="match status" value="1"/>
</dbReference>
<dbReference type="InterPro" id="IPR036412">
    <property type="entry name" value="HAD-like_sf"/>
</dbReference>
<dbReference type="InterPro" id="IPR041492">
    <property type="entry name" value="HAD_2"/>
</dbReference>
<keyword evidence="1" id="KW-0378">Hydrolase</keyword>
<dbReference type="SFLD" id="SFLDG01135">
    <property type="entry name" value="C1.5.6:_HAD__Beta-PGM__Phospha"/>
    <property type="match status" value="1"/>
</dbReference>
<name>A0AA49IZB0_9PROT</name>
<dbReference type="NCBIfam" id="TIGR01549">
    <property type="entry name" value="HAD-SF-IA-v1"/>
    <property type="match status" value="1"/>
</dbReference>
<evidence type="ECO:0000313" key="1">
    <source>
        <dbReference type="EMBL" id="WIM06344.1"/>
    </source>
</evidence>
<protein>
    <submittedName>
        <fullName evidence="1">HAD-IA family hydrolase</fullName>
    </submittedName>
</protein>
<dbReference type="AlphaFoldDB" id="A0AA49IZB0"/>
<dbReference type="GO" id="GO:0005829">
    <property type="term" value="C:cytosol"/>
    <property type="evidence" value="ECO:0007669"/>
    <property type="project" value="TreeGrafter"/>
</dbReference>
<dbReference type="SFLD" id="SFLDG01129">
    <property type="entry name" value="C1.5:_HAD__Beta-PGM__Phosphata"/>
    <property type="match status" value="1"/>
</dbReference>
<dbReference type="InterPro" id="IPR023198">
    <property type="entry name" value="PGP-like_dom2"/>
</dbReference>
<dbReference type="Pfam" id="PF13419">
    <property type="entry name" value="HAD_2"/>
    <property type="match status" value="1"/>
</dbReference>
<dbReference type="Gene3D" id="1.10.150.240">
    <property type="entry name" value="Putative phosphatase, domain 2"/>
    <property type="match status" value="1"/>
</dbReference>
<organism evidence="1">
    <name type="scientific">Candidatus Nitricoxidivorans perseverans</name>
    <dbReference type="NCBI Taxonomy" id="2975601"/>
    <lineage>
        <taxon>Bacteria</taxon>
        <taxon>Pseudomonadati</taxon>
        <taxon>Pseudomonadota</taxon>
        <taxon>Betaproteobacteria</taxon>
        <taxon>Nitrosomonadales</taxon>
        <taxon>Sterolibacteriaceae</taxon>
        <taxon>Candidatus Nitricoxidivorans</taxon>
    </lineage>
</organism>
<dbReference type="EMBL" id="CP107246">
    <property type="protein sequence ID" value="WIM06344.1"/>
    <property type="molecule type" value="Genomic_DNA"/>
</dbReference>
<dbReference type="GO" id="GO:0008967">
    <property type="term" value="F:phosphoglycolate phosphatase activity"/>
    <property type="evidence" value="ECO:0007669"/>
    <property type="project" value="TreeGrafter"/>
</dbReference>
<dbReference type="InterPro" id="IPR050155">
    <property type="entry name" value="HAD-like_hydrolase_sf"/>
</dbReference>
<dbReference type="SUPFAM" id="SSF56784">
    <property type="entry name" value="HAD-like"/>
    <property type="match status" value="1"/>
</dbReference>
<reference evidence="1" key="1">
    <citation type="journal article" date="2023" name="Nat. Microbiol.">
        <title>Enrichment and characterization of a nitric oxide-reducing microbial community in a continuous bioreactor.</title>
        <authorList>
            <person name="Garrido-Amador P."/>
            <person name="Stortenbeker N."/>
            <person name="Wessels H.J.C.T."/>
            <person name="Speth D.R."/>
            <person name="Garcia-Heredia I."/>
            <person name="Kartal B."/>
        </authorList>
    </citation>
    <scope>NUCLEOTIDE SEQUENCE</scope>
    <source>
        <strain evidence="1">MAG1</strain>
    </source>
</reference>
<dbReference type="GO" id="GO:0006281">
    <property type="term" value="P:DNA repair"/>
    <property type="evidence" value="ECO:0007669"/>
    <property type="project" value="TreeGrafter"/>
</dbReference>
<dbReference type="InterPro" id="IPR023214">
    <property type="entry name" value="HAD_sf"/>
</dbReference>
<accession>A0AA49IZB0</accession>
<dbReference type="Gene3D" id="3.40.50.1000">
    <property type="entry name" value="HAD superfamily/HAD-like"/>
    <property type="match status" value="1"/>
</dbReference>
<dbReference type="KEGG" id="npv:OHM77_03390"/>
<dbReference type="Proteomes" id="UP001234916">
    <property type="component" value="Chromosome"/>
</dbReference>